<name>A0A0P1AND3_PLAHL</name>
<dbReference type="AlphaFoldDB" id="A0A0P1AND3"/>
<evidence type="ECO:0000313" key="8">
    <source>
        <dbReference type="EMBL" id="CEG42328.1"/>
    </source>
</evidence>
<dbReference type="GeneID" id="36407664"/>
<keyword evidence="5" id="KW-1048">Host nucleus</keyword>
<keyword evidence="9" id="KW-1185">Reference proteome</keyword>
<evidence type="ECO:0000256" key="5">
    <source>
        <dbReference type="ARBA" id="ARBA00022562"/>
    </source>
</evidence>
<dbReference type="GO" id="GO:0042025">
    <property type="term" value="C:host cell nucleus"/>
    <property type="evidence" value="ECO:0007669"/>
    <property type="project" value="UniProtKB-SubCell"/>
</dbReference>
<keyword evidence="7" id="KW-0732">Signal</keyword>
<evidence type="ECO:0000256" key="7">
    <source>
        <dbReference type="RuleBase" id="RU367124"/>
    </source>
</evidence>
<evidence type="ECO:0000313" key="9">
    <source>
        <dbReference type="Proteomes" id="UP000054928"/>
    </source>
</evidence>
<evidence type="ECO:0000256" key="2">
    <source>
        <dbReference type="ARBA" id="ARBA00004613"/>
    </source>
</evidence>
<comment type="similarity">
    <text evidence="3 7">Belongs to the RxLR effector family.</text>
</comment>
<dbReference type="GO" id="GO:0005576">
    <property type="term" value="C:extracellular region"/>
    <property type="evidence" value="ECO:0007669"/>
    <property type="project" value="UniProtKB-SubCell"/>
</dbReference>
<dbReference type="EMBL" id="CCYD01000610">
    <property type="protein sequence ID" value="CEG42328.1"/>
    <property type="molecule type" value="Genomic_DNA"/>
</dbReference>
<evidence type="ECO:0000256" key="4">
    <source>
        <dbReference type="ARBA" id="ARBA00022525"/>
    </source>
</evidence>
<dbReference type="Proteomes" id="UP000054928">
    <property type="component" value="Unassembled WGS sequence"/>
</dbReference>
<sequence length="194" mass="22009">MPPFCFLLLTASIAAVCSGFLSDQGEKQSTVSVSSSSPNQNRLPKHDIDTLHQRKQLRVQFVPATEDRDDRESRSTISGTVLKEITKSGLDAMLKDVDTRAANFAVWQQAGKQFIDISNHLKENFSEDEKYLEIAQFYLWCVENPSSSNLSSEELRKKILAKITEQTQPIPAARRSRYLLYTLSLLVLLWLVMK</sequence>
<feature type="chain" id="PRO_5028505480" description="RxLR effector protein" evidence="7">
    <location>
        <begin position="20"/>
        <end position="194"/>
    </location>
</feature>
<protein>
    <recommendedName>
        <fullName evidence="7">RxLR effector protein</fullName>
    </recommendedName>
</protein>
<feature type="signal peptide" evidence="7">
    <location>
        <begin position="1"/>
        <end position="19"/>
    </location>
</feature>
<accession>A0A0P1AND3</accession>
<dbReference type="Pfam" id="PF16810">
    <property type="entry name" value="RXLR"/>
    <property type="match status" value="1"/>
</dbReference>
<proteinExistence type="inferred from homology"/>
<evidence type="ECO:0000256" key="6">
    <source>
        <dbReference type="ARBA" id="ARBA00023026"/>
    </source>
</evidence>
<dbReference type="RefSeq" id="XP_024578697.1">
    <property type="nucleotide sequence ID" value="XM_024728196.1"/>
</dbReference>
<comment type="subcellular location">
    <subcellularLocation>
        <location evidence="1">Host nucleus</location>
    </subcellularLocation>
    <subcellularLocation>
        <location evidence="2 7">Secreted</location>
    </subcellularLocation>
</comment>
<keyword evidence="4 7" id="KW-0964">Secreted</keyword>
<evidence type="ECO:0000256" key="1">
    <source>
        <dbReference type="ARBA" id="ARBA00004147"/>
    </source>
</evidence>
<dbReference type="InterPro" id="IPR031825">
    <property type="entry name" value="RXLR"/>
</dbReference>
<comment type="function">
    <text evidence="7">Effector that suppresses plant defense responses during pathogen infection.</text>
</comment>
<evidence type="ECO:0000256" key="3">
    <source>
        <dbReference type="ARBA" id="ARBA00010400"/>
    </source>
</evidence>
<keyword evidence="6" id="KW-0843">Virulence</keyword>
<dbReference type="Gene3D" id="1.10.10.2460">
    <property type="match status" value="1"/>
</dbReference>
<organism evidence="8 9">
    <name type="scientific">Plasmopara halstedii</name>
    <name type="common">Downy mildew of sunflower</name>
    <dbReference type="NCBI Taxonomy" id="4781"/>
    <lineage>
        <taxon>Eukaryota</taxon>
        <taxon>Sar</taxon>
        <taxon>Stramenopiles</taxon>
        <taxon>Oomycota</taxon>
        <taxon>Peronosporomycetes</taxon>
        <taxon>Peronosporales</taxon>
        <taxon>Peronosporaceae</taxon>
        <taxon>Plasmopara</taxon>
    </lineage>
</organism>
<reference evidence="9" key="1">
    <citation type="submission" date="2014-09" db="EMBL/GenBank/DDBJ databases">
        <authorList>
            <person name="Sharma Rahul"/>
            <person name="Thines Marco"/>
        </authorList>
    </citation>
    <scope>NUCLEOTIDE SEQUENCE [LARGE SCALE GENOMIC DNA]</scope>
</reference>